<reference evidence="10" key="2">
    <citation type="submission" date="2020-09" db="EMBL/GenBank/DDBJ databases">
        <authorList>
            <person name="Sun Q."/>
            <person name="Zhou Y."/>
        </authorList>
    </citation>
    <scope>NUCLEOTIDE SEQUENCE</scope>
    <source>
        <strain evidence="10">CGMCC 1.15254</strain>
    </source>
</reference>
<evidence type="ECO:0000256" key="1">
    <source>
        <dbReference type="ARBA" id="ARBA00004117"/>
    </source>
</evidence>
<evidence type="ECO:0000259" key="7">
    <source>
        <dbReference type="Pfam" id="PF06429"/>
    </source>
</evidence>
<gene>
    <name evidence="10" type="ORF">GCM10011332_07150</name>
</gene>
<organism evidence="10 11">
    <name type="scientific">Terasakiella brassicae</name>
    <dbReference type="NCBI Taxonomy" id="1634917"/>
    <lineage>
        <taxon>Bacteria</taxon>
        <taxon>Pseudomonadati</taxon>
        <taxon>Pseudomonadota</taxon>
        <taxon>Alphaproteobacteria</taxon>
        <taxon>Rhodospirillales</taxon>
        <taxon>Terasakiellaceae</taxon>
        <taxon>Terasakiella</taxon>
    </lineage>
</organism>
<dbReference type="GO" id="GO:0005829">
    <property type="term" value="C:cytosol"/>
    <property type="evidence" value="ECO:0007669"/>
    <property type="project" value="TreeGrafter"/>
</dbReference>
<dbReference type="GO" id="GO:0009424">
    <property type="term" value="C:bacterial-type flagellum hook"/>
    <property type="evidence" value="ECO:0007669"/>
    <property type="project" value="TreeGrafter"/>
</dbReference>
<dbReference type="RefSeq" id="WP_188661691.1">
    <property type="nucleotide sequence ID" value="NZ_BMHV01000004.1"/>
</dbReference>
<evidence type="ECO:0000256" key="5">
    <source>
        <dbReference type="RuleBase" id="RU362116"/>
    </source>
</evidence>
<dbReference type="Pfam" id="PF00460">
    <property type="entry name" value="Flg_bb_rod"/>
    <property type="match status" value="1"/>
</dbReference>
<dbReference type="InterPro" id="IPR037058">
    <property type="entry name" value="Falgellar_hook_FlgE_sf"/>
</dbReference>
<dbReference type="Pfam" id="PF06429">
    <property type="entry name" value="Flg_bbr_C"/>
    <property type="match status" value="1"/>
</dbReference>
<evidence type="ECO:0000259" key="9">
    <source>
        <dbReference type="Pfam" id="PF22692"/>
    </source>
</evidence>
<dbReference type="PANTHER" id="PTHR30435">
    <property type="entry name" value="FLAGELLAR PROTEIN"/>
    <property type="match status" value="1"/>
</dbReference>
<comment type="similarity">
    <text evidence="2 5">Belongs to the flagella basal body rod proteins family.</text>
</comment>
<accession>A0A917F7R0</accession>
<feature type="domain" description="Flagellar hook protein FlgE/F/G-like D1" evidence="9">
    <location>
        <begin position="86"/>
        <end position="132"/>
    </location>
</feature>
<feature type="domain" description="Flagellar hook protein FlgE D2" evidence="8">
    <location>
        <begin position="211"/>
        <end position="343"/>
    </location>
</feature>
<evidence type="ECO:0000256" key="4">
    <source>
        <dbReference type="ARBA" id="ARBA00023143"/>
    </source>
</evidence>
<evidence type="ECO:0000256" key="3">
    <source>
        <dbReference type="ARBA" id="ARBA00019015"/>
    </source>
</evidence>
<dbReference type="InterPro" id="IPR053967">
    <property type="entry name" value="LlgE_F_G-like_D1"/>
</dbReference>
<evidence type="ECO:0000313" key="10">
    <source>
        <dbReference type="EMBL" id="GGF56243.1"/>
    </source>
</evidence>
<evidence type="ECO:0000256" key="2">
    <source>
        <dbReference type="ARBA" id="ARBA00009677"/>
    </source>
</evidence>
<reference evidence="10" key="1">
    <citation type="journal article" date="2014" name="Int. J. Syst. Evol. Microbiol.">
        <title>Complete genome sequence of Corynebacterium casei LMG S-19264T (=DSM 44701T), isolated from a smear-ripened cheese.</title>
        <authorList>
            <consortium name="US DOE Joint Genome Institute (JGI-PGF)"/>
            <person name="Walter F."/>
            <person name="Albersmeier A."/>
            <person name="Kalinowski J."/>
            <person name="Ruckert C."/>
        </authorList>
    </citation>
    <scope>NUCLEOTIDE SEQUENCE</scope>
    <source>
        <strain evidence="10">CGMCC 1.15254</strain>
    </source>
</reference>
<comment type="subcellular location">
    <subcellularLocation>
        <location evidence="1 5">Bacterial flagellum basal body</location>
    </subcellularLocation>
</comment>
<dbReference type="SUPFAM" id="SSF117143">
    <property type="entry name" value="Flagellar hook protein flgE"/>
    <property type="match status" value="1"/>
</dbReference>
<keyword evidence="10" id="KW-0966">Cell projection</keyword>
<dbReference type="AlphaFoldDB" id="A0A917F7R0"/>
<dbReference type="InterPro" id="IPR010930">
    <property type="entry name" value="Flg_bb/hook_C_dom"/>
</dbReference>
<feature type="domain" description="Flagellar basal-body/hook protein C-terminal" evidence="7">
    <location>
        <begin position="678"/>
        <end position="722"/>
    </location>
</feature>
<keyword evidence="10" id="KW-0282">Flagellum</keyword>
<dbReference type="InterPro" id="IPR020013">
    <property type="entry name" value="Flagellar_FlgE/F/G"/>
</dbReference>
<sequence>MSLYGALFSGVSGLQAQSSAMGAIADNVTNVNTIGYKSTQVNFQTLVTKQASLTKYSAGGVQSKPRQGVDVQGLLQSTTSATDISISGGGFFIVNEAGSPSTGDIYAYSRAGSFRVDKEGYLQNTSGYYLQGWPLQTWDGSTQAVQKDIGGSTYMKSYRNTEGDTVYINDNIVDNTNLRPLNLKTIGGTAVSTTTISMGANLPSSAAVGKSHKTDVLIYDSLGAAHNINHTWTKRASNAWDLSVVPPRGSASIVVEDQNSARNNYMSIGRMDFDSIPDAGKSMTINVDNTDYTINFSGSSDDLALQTRDLAFSGTNPADGETFTMDVGGTPYVFEFDNDSSVTSGNISVSIGSTLNSTISNLNTVLNTQADTVFGQGEWFSVSGGTITFNNPVNAAAPNNAVTFSEASAATLTDGGLTPATLALAADRTLNINTSGRSLSQVMDKVAAAVNNILQTEYAGTPKSPPNNWAERIAGENSVAFHNGSTSYDISVDMSGLTTAGVTSVIQDSAFTVEKLDSAAAWTDPNNYTLEFNGDGTPNKFFGTDEATASDPRIQYKIDWANGAEDMNGSDSPALSVSLGNYNVADGMTQFGDTYQINYIAQNGASFGNFAGVTIGEDGVVTALFDNGVTRPIFMIPVATMVNPNGMNSLSGNVWIETDFSGQPTVREAGSAGSGSVQQSSLEASTVDLGEEFTSMITTQRAYSAAAKIISTSDEMLEELLRVKR</sequence>
<dbReference type="InterPro" id="IPR037925">
    <property type="entry name" value="FlgE/F/G-like"/>
</dbReference>
<dbReference type="GO" id="GO:0009425">
    <property type="term" value="C:bacterial-type flagellum basal body"/>
    <property type="evidence" value="ECO:0007669"/>
    <property type="project" value="UniProtKB-SubCell"/>
</dbReference>
<name>A0A917F7R0_9PROT</name>
<protein>
    <recommendedName>
        <fullName evidence="3 5">Flagellar hook protein FlgE</fullName>
    </recommendedName>
</protein>
<dbReference type="Proteomes" id="UP000632498">
    <property type="component" value="Unassembled WGS sequence"/>
</dbReference>
<comment type="caution">
    <text evidence="10">The sequence shown here is derived from an EMBL/GenBank/DDBJ whole genome shotgun (WGS) entry which is preliminary data.</text>
</comment>
<evidence type="ECO:0000313" key="11">
    <source>
        <dbReference type="Proteomes" id="UP000632498"/>
    </source>
</evidence>
<keyword evidence="4 5" id="KW-0975">Bacterial flagellum</keyword>
<keyword evidence="11" id="KW-1185">Reference proteome</keyword>
<dbReference type="Gene3D" id="2.60.98.20">
    <property type="entry name" value="Flagellar hook protein FlgE"/>
    <property type="match status" value="1"/>
</dbReference>
<dbReference type="InterPro" id="IPR011491">
    <property type="entry name" value="FlgE_D2"/>
</dbReference>
<dbReference type="Pfam" id="PF22692">
    <property type="entry name" value="LlgE_F_G_D1"/>
    <property type="match status" value="1"/>
</dbReference>
<comment type="function">
    <text evidence="5">A flexible structure which links the flagellar filament to the drive apparatus in the basal body.</text>
</comment>
<dbReference type="Pfam" id="PF07559">
    <property type="entry name" value="FlgE_D2"/>
    <property type="match status" value="1"/>
</dbReference>
<evidence type="ECO:0000259" key="6">
    <source>
        <dbReference type="Pfam" id="PF00460"/>
    </source>
</evidence>
<keyword evidence="10" id="KW-0969">Cilium</keyword>
<dbReference type="PANTHER" id="PTHR30435:SF1">
    <property type="entry name" value="FLAGELLAR HOOK PROTEIN FLGE"/>
    <property type="match status" value="1"/>
</dbReference>
<evidence type="ECO:0000259" key="8">
    <source>
        <dbReference type="Pfam" id="PF07559"/>
    </source>
</evidence>
<feature type="domain" description="Flagellar basal body rod protein N-terminal" evidence="6">
    <location>
        <begin position="10"/>
        <end position="37"/>
    </location>
</feature>
<dbReference type="NCBIfam" id="TIGR03506">
    <property type="entry name" value="FlgEFG_subfam"/>
    <property type="match status" value="2"/>
</dbReference>
<dbReference type="InterPro" id="IPR001444">
    <property type="entry name" value="Flag_bb_rod_N"/>
</dbReference>
<dbReference type="EMBL" id="BMHV01000004">
    <property type="protein sequence ID" value="GGF56243.1"/>
    <property type="molecule type" value="Genomic_DNA"/>
</dbReference>
<proteinExistence type="inferred from homology"/>
<dbReference type="GO" id="GO:0071978">
    <property type="term" value="P:bacterial-type flagellum-dependent swarming motility"/>
    <property type="evidence" value="ECO:0007669"/>
    <property type="project" value="TreeGrafter"/>
</dbReference>